<feature type="transmembrane region" description="Helical" evidence="8">
    <location>
        <begin position="562"/>
        <end position="582"/>
    </location>
</feature>
<gene>
    <name evidence="10" type="ORF">PHJA_000019600</name>
</gene>
<evidence type="ECO:0000259" key="9">
    <source>
        <dbReference type="PROSITE" id="PS50893"/>
    </source>
</evidence>
<keyword evidence="3 8" id="KW-0812">Transmembrane</keyword>
<dbReference type="PANTHER" id="PTHR48041">
    <property type="entry name" value="ABC TRANSPORTER G FAMILY MEMBER 28"/>
    <property type="match status" value="1"/>
</dbReference>
<evidence type="ECO:0000313" key="10">
    <source>
        <dbReference type="EMBL" id="GFP78761.1"/>
    </source>
</evidence>
<evidence type="ECO:0000256" key="5">
    <source>
        <dbReference type="ARBA" id="ARBA00022840"/>
    </source>
</evidence>
<feature type="transmembrane region" description="Helical" evidence="8">
    <location>
        <begin position="444"/>
        <end position="468"/>
    </location>
</feature>
<dbReference type="GO" id="GO:0016887">
    <property type="term" value="F:ATP hydrolysis activity"/>
    <property type="evidence" value="ECO:0007669"/>
    <property type="project" value="InterPro"/>
</dbReference>
<dbReference type="Pfam" id="PF01061">
    <property type="entry name" value="ABC2_membrane"/>
    <property type="match status" value="1"/>
</dbReference>
<keyword evidence="7 8" id="KW-0472">Membrane</keyword>
<feature type="transmembrane region" description="Helical" evidence="8">
    <location>
        <begin position="408"/>
        <end position="432"/>
    </location>
</feature>
<feature type="transmembrane region" description="Helical" evidence="8">
    <location>
        <begin position="475"/>
        <end position="494"/>
    </location>
</feature>
<feature type="domain" description="ABC transporter" evidence="9">
    <location>
        <begin position="20"/>
        <end position="270"/>
    </location>
</feature>
<sequence>MELPVKIPQYSCDSKTRYKLKTKNLSYKLSQPSWKLGPTCDTYNKSLLENVSCEAKPGELTAIAGPSGAGKTTLLEILAGMIVPSRIFSGHVLVNDKPMNVAHFRRVSGYVTQDEILFPLLTVQETLTYSARLRAKDANAAARVQKLLKVLGLEHVAGVRVGSESSKTISGGEKRRLSIGVDLVHDPCVLLLDEPTSGLDSASALGIMLLLKSMSQNQHKTILVTIHQPGYRILDLLDKVILLSKGTVLHDGSLRLLEEQLKSAGHAIPRHVNVLELAMDVSWESLCNIKDTKNDVDMEKDTEEKLFYPNSLFKEVLILSQRFSKNVFRTKQLFTARTSQALLAGIVLGTIFTSVFKKAKVQNQMGFFAFSLTFLMSSTTEALPIFLQERRILMRETSCGAYRVSSYVIANALVFLPFLLIVSLLYATPVYWLVGLRGEIDGFLYFTLVVWMVLLMSNSVVACFSALVPNFVTGMSLIAGVMGSFFLFSGYFLAKDDIPRYWSFMRYLSLFKYPFECFMINEFGGEQGKLKCLESVGGECLIYGDRFLMQQGVKEAQKWNNLVVMLSFILGYRFVGFVFLWYRSCYRSKS</sequence>
<proteinExistence type="predicted"/>
<comment type="caution">
    <text evidence="10">The sequence shown here is derived from an EMBL/GenBank/DDBJ whole genome shotgun (WGS) entry which is preliminary data.</text>
</comment>
<keyword evidence="6 8" id="KW-1133">Transmembrane helix</keyword>
<dbReference type="Pfam" id="PF00005">
    <property type="entry name" value="ABC_tran"/>
    <property type="match status" value="1"/>
</dbReference>
<protein>
    <submittedName>
        <fullName evidence="10">ABC transporter g family member 10</fullName>
    </submittedName>
</protein>
<evidence type="ECO:0000256" key="6">
    <source>
        <dbReference type="ARBA" id="ARBA00022989"/>
    </source>
</evidence>
<comment type="subcellular location">
    <subcellularLocation>
        <location evidence="1">Membrane</location>
        <topology evidence="1">Multi-pass membrane protein</topology>
    </subcellularLocation>
</comment>
<dbReference type="SMART" id="SM00382">
    <property type="entry name" value="AAA"/>
    <property type="match status" value="1"/>
</dbReference>
<dbReference type="InterPro" id="IPR027417">
    <property type="entry name" value="P-loop_NTPase"/>
</dbReference>
<dbReference type="GO" id="GO:0016020">
    <property type="term" value="C:membrane"/>
    <property type="evidence" value="ECO:0007669"/>
    <property type="project" value="UniProtKB-SubCell"/>
</dbReference>
<dbReference type="PROSITE" id="PS50893">
    <property type="entry name" value="ABC_TRANSPORTER_2"/>
    <property type="match status" value="1"/>
</dbReference>
<keyword evidence="2" id="KW-0813">Transport</keyword>
<dbReference type="Proteomes" id="UP000653305">
    <property type="component" value="Unassembled WGS sequence"/>
</dbReference>
<name>A0A830B9U3_9LAMI</name>
<dbReference type="InterPro" id="IPR003439">
    <property type="entry name" value="ABC_transporter-like_ATP-bd"/>
</dbReference>
<dbReference type="InterPro" id="IPR017871">
    <property type="entry name" value="ABC_transporter-like_CS"/>
</dbReference>
<dbReference type="GO" id="GO:0005524">
    <property type="term" value="F:ATP binding"/>
    <property type="evidence" value="ECO:0007669"/>
    <property type="project" value="UniProtKB-KW"/>
</dbReference>
<dbReference type="EMBL" id="BMAC01000001">
    <property type="protein sequence ID" value="GFP78761.1"/>
    <property type="molecule type" value="Genomic_DNA"/>
</dbReference>
<keyword evidence="4" id="KW-0547">Nucleotide-binding</keyword>
<evidence type="ECO:0000256" key="1">
    <source>
        <dbReference type="ARBA" id="ARBA00004141"/>
    </source>
</evidence>
<keyword evidence="11" id="KW-1185">Reference proteome</keyword>
<dbReference type="InterPro" id="IPR003593">
    <property type="entry name" value="AAA+_ATPase"/>
</dbReference>
<dbReference type="InterPro" id="IPR013525">
    <property type="entry name" value="ABC2_TM"/>
</dbReference>
<evidence type="ECO:0000256" key="8">
    <source>
        <dbReference type="SAM" id="Phobius"/>
    </source>
</evidence>
<keyword evidence="5" id="KW-0067">ATP-binding</keyword>
<dbReference type="SUPFAM" id="SSF52540">
    <property type="entry name" value="P-loop containing nucleoside triphosphate hydrolases"/>
    <property type="match status" value="1"/>
</dbReference>
<feature type="transmembrane region" description="Helical" evidence="8">
    <location>
        <begin position="367"/>
        <end position="387"/>
    </location>
</feature>
<organism evidence="10 11">
    <name type="scientific">Phtheirospermum japonicum</name>
    <dbReference type="NCBI Taxonomy" id="374723"/>
    <lineage>
        <taxon>Eukaryota</taxon>
        <taxon>Viridiplantae</taxon>
        <taxon>Streptophyta</taxon>
        <taxon>Embryophyta</taxon>
        <taxon>Tracheophyta</taxon>
        <taxon>Spermatophyta</taxon>
        <taxon>Magnoliopsida</taxon>
        <taxon>eudicotyledons</taxon>
        <taxon>Gunneridae</taxon>
        <taxon>Pentapetalae</taxon>
        <taxon>asterids</taxon>
        <taxon>lamiids</taxon>
        <taxon>Lamiales</taxon>
        <taxon>Orobanchaceae</taxon>
        <taxon>Orobanchaceae incertae sedis</taxon>
        <taxon>Phtheirospermum</taxon>
    </lineage>
</organism>
<evidence type="ECO:0000256" key="3">
    <source>
        <dbReference type="ARBA" id="ARBA00022692"/>
    </source>
</evidence>
<dbReference type="OrthoDB" id="66620at2759"/>
<evidence type="ECO:0000256" key="7">
    <source>
        <dbReference type="ARBA" id="ARBA00023136"/>
    </source>
</evidence>
<evidence type="ECO:0000256" key="4">
    <source>
        <dbReference type="ARBA" id="ARBA00022741"/>
    </source>
</evidence>
<dbReference type="Gene3D" id="3.40.50.300">
    <property type="entry name" value="P-loop containing nucleotide triphosphate hydrolases"/>
    <property type="match status" value="1"/>
</dbReference>
<evidence type="ECO:0000313" key="11">
    <source>
        <dbReference type="Proteomes" id="UP000653305"/>
    </source>
</evidence>
<reference evidence="10" key="1">
    <citation type="submission" date="2020-07" db="EMBL/GenBank/DDBJ databases">
        <title>Ethylene signaling mediates host invasion by parasitic plants.</title>
        <authorList>
            <person name="Yoshida S."/>
        </authorList>
    </citation>
    <scope>NUCLEOTIDE SEQUENCE</scope>
    <source>
        <strain evidence="10">Okayama</strain>
    </source>
</reference>
<accession>A0A830B9U3</accession>
<dbReference type="FunFam" id="3.40.50.300:FF:001473">
    <property type="entry name" value="ATP-binding cassette transporter"/>
    <property type="match status" value="1"/>
</dbReference>
<dbReference type="InterPro" id="IPR050352">
    <property type="entry name" value="ABCG_transporters"/>
</dbReference>
<dbReference type="PANTHER" id="PTHR48041:SF100">
    <property type="entry name" value="ABC TRANSPORTER-LIKE"/>
    <property type="match status" value="1"/>
</dbReference>
<dbReference type="PROSITE" id="PS00211">
    <property type="entry name" value="ABC_TRANSPORTER_1"/>
    <property type="match status" value="1"/>
</dbReference>
<dbReference type="AlphaFoldDB" id="A0A830B9U3"/>
<feature type="transmembrane region" description="Helical" evidence="8">
    <location>
        <begin position="334"/>
        <end position="355"/>
    </location>
</feature>
<dbReference type="GO" id="GO:0140359">
    <property type="term" value="F:ABC-type transporter activity"/>
    <property type="evidence" value="ECO:0007669"/>
    <property type="project" value="InterPro"/>
</dbReference>
<evidence type="ECO:0000256" key="2">
    <source>
        <dbReference type="ARBA" id="ARBA00022448"/>
    </source>
</evidence>